<dbReference type="SUPFAM" id="SSF103088">
    <property type="entry name" value="OmpA-like"/>
    <property type="match status" value="1"/>
</dbReference>
<proteinExistence type="predicted"/>
<evidence type="ECO:0000313" key="7">
    <source>
        <dbReference type="EMBL" id="SFT56511.1"/>
    </source>
</evidence>
<protein>
    <submittedName>
        <fullName evidence="7">OmpA-OmpF porin, OOP family</fullName>
    </submittedName>
</protein>
<dbReference type="GO" id="GO:0009279">
    <property type="term" value="C:cell outer membrane"/>
    <property type="evidence" value="ECO:0007669"/>
    <property type="project" value="UniProtKB-SubCell"/>
</dbReference>
<dbReference type="InterPro" id="IPR050330">
    <property type="entry name" value="Bact_OuterMem_StrucFunc"/>
</dbReference>
<feature type="signal peptide" evidence="5">
    <location>
        <begin position="1"/>
        <end position="20"/>
    </location>
</feature>
<feature type="domain" description="OmpA-like" evidence="6">
    <location>
        <begin position="191"/>
        <end position="309"/>
    </location>
</feature>
<keyword evidence="8" id="KW-1185">Reference proteome</keyword>
<evidence type="ECO:0000256" key="1">
    <source>
        <dbReference type="ARBA" id="ARBA00004442"/>
    </source>
</evidence>
<dbReference type="Pfam" id="PF00691">
    <property type="entry name" value="OmpA"/>
    <property type="match status" value="1"/>
</dbReference>
<sequence length="309" mass="33367">MIRRFVPGCVALLLPLCAAAQDLSLPATARQLANRVSPLDSYALPVGPYDGKSVPSRQFEGRIERQTWRIDGAAQTTLQLLQPLRDQVTAAGFDLMFECRDRDCGGFDFRFETEVVPAPDMQVDIRNFRFLSAVRDPDQAISLLVSRSRTAAYIQIIRVVPIGDTPLAVVPGEGVVSAPTGTDPTDPIAGLMAQGHVILRDLDFATGADALGAGPYASLDRLAEHLRDNPGLRIALVGHTDSAGALDTNITLSKRRAEAVRVRLIRDYGITPARIEAEGMGYLAPVASNLTPEGRETNRRVEAIVLSDG</sequence>
<dbReference type="STRING" id="999627.SAMN05216236_103163"/>
<dbReference type="EMBL" id="FPAW01000003">
    <property type="protein sequence ID" value="SFT56511.1"/>
    <property type="molecule type" value="Genomic_DNA"/>
</dbReference>
<dbReference type="AlphaFoldDB" id="A0A1I6Z2A0"/>
<evidence type="ECO:0000256" key="4">
    <source>
        <dbReference type="PROSITE-ProRule" id="PRU00473"/>
    </source>
</evidence>
<dbReference type="PROSITE" id="PS51123">
    <property type="entry name" value="OMPA_2"/>
    <property type="match status" value="1"/>
</dbReference>
<evidence type="ECO:0000256" key="5">
    <source>
        <dbReference type="SAM" id="SignalP"/>
    </source>
</evidence>
<gene>
    <name evidence="7" type="ORF">SAMN05216236_103163</name>
</gene>
<dbReference type="InterPro" id="IPR036737">
    <property type="entry name" value="OmpA-like_sf"/>
</dbReference>
<dbReference type="InterPro" id="IPR006664">
    <property type="entry name" value="OMP_bac"/>
</dbReference>
<dbReference type="PANTHER" id="PTHR30329:SF21">
    <property type="entry name" value="LIPOPROTEIN YIAD-RELATED"/>
    <property type="match status" value="1"/>
</dbReference>
<evidence type="ECO:0000256" key="2">
    <source>
        <dbReference type="ARBA" id="ARBA00023136"/>
    </source>
</evidence>
<dbReference type="CDD" id="cd07185">
    <property type="entry name" value="OmpA_C-like"/>
    <property type="match status" value="1"/>
</dbReference>
<keyword evidence="2 4" id="KW-0472">Membrane</keyword>
<dbReference type="eggNOG" id="COG2885">
    <property type="taxonomic scope" value="Bacteria"/>
</dbReference>
<dbReference type="PANTHER" id="PTHR30329">
    <property type="entry name" value="STATOR ELEMENT OF FLAGELLAR MOTOR COMPLEX"/>
    <property type="match status" value="1"/>
</dbReference>
<name>A0A1I6Z2A0_9RHOB</name>
<keyword evidence="5" id="KW-0732">Signal</keyword>
<accession>A0A1I6Z2A0</accession>
<feature type="chain" id="PRO_5010289680" evidence="5">
    <location>
        <begin position="21"/>
        <end position="309"/>
    </location>
</feature>
<evidence type="ECO:0000256" key="3">
    <source>
        <dbReference type="ARBA" id="ARBA00023237"/>
    </source>
</evidence>
<comment type="subcellular location">
    <subcellularLocation>
        <location evidence="1">Cell outer membrane</location>
    </subcellularLocation>
</comment>
<dbReference type="RefSeq" id="WP_027262510.1">
    <property type="nucleotide sequence ID" value="NZ_FPAW01000003.1"/>
</dbReference>
<dbReference type="Gene3D" id="3.30.1330.60">
    <property type="entry name" value="OmpA-like domain"/>
    <property type="match status" value="1"/>
</dbReference>
<evidence type="ECO:0000259" key="6">
    <source>
        <dbReference type="PROSITE" id="PS51123"/>
    </source>
</evidence>
<dbReference type="InterPro" id="IPR006665">
    <property type="entry name" value="OmpA-like"/>
</dbReference>
<dbReference type="PRINTS" id="PR01021">
    <property type="entry name" value="OMPADOMAIN"/>
</dbReference>
<organism evidence="7 8">
    <name type="scientific">Sedimentitalea nanhaiensis</name>
    <dbReference type="NCBI Taxonomy" id="999627"/>
    <lineage>
        <taxon>Bacteria</taxon>
        <taxon>Pseudomonadati</taxon>
        <taxon>Pseudomonadota</taxon>
        <taxon>Alphaproteobacteria</taxon>
        <taxon>Rhodobacterales</taxon>
        <taxon>Paracoccaceae</taxon>
        <taxon>Sedimentitalea</taxon>
    </lineage>
</organism>
<evidence type="ECO:0000313" key="8">
    <source>
        <dbReference type="Proteomes" id="UP000182466"/>
    </source>
</evidence>
<keyword evidence="3" id="KW-0998">Cell outer membrane</keyword>
<dbReference type="Proteomes" id="UP000182466">
    <property type="component" value="Unassembled WGS sequence"/>
</dbReference>
<reference evidence="7 8" key="1">
    <citation type="submission" date="2016-10" db="EMBL/GenBank/DDBJ databases">
        <authorList>
            <person name="de Groot N.N."/>
        </authorList>
    </citation>
    <scope>NUCLEOTIDE SEQUENCE [LARGE SCALE GENOMIC DNA]</scope>
    <source>
        <strain evidence="7 8">CGMCC 1.10959</strain>
    </source>
</reference>